<accession>A0A5B8XKY3</accession>
<name>A0A5B8XKY3_9DELT</name>
<feature type="transmembrane region" description="Helical" evidence="7">
    <location>
        <begin position="327"/>
        <end position="345"/>
    </location>
</feature>
<dbReference type="RefSeq" id="WP_146957561.1">
    <property type="nucleotide sequence ID" value="NZ_CP042467.1"/>
</dbReference>
<feature type="transmembrane region" description="Helical" evidence="7">
    <location>
        <begin position="113"/>
        <end position="136"/>
    </location>
</feature>
<dbReference type="AlphaFoldDB" id="A0A5B8XKY3"/>
<dbReference type="PANTHER" id="PTHR30250:SF10">
    <property type="entry name" value="LIPOPOLYSACCHARIDE BIOSYNTHESIS PROTEIN WZXC"/>
    <property type="match status" value="1"/>
</dbReference>
<gene>
    <name evidence="8" type="ORF">FRD01_03135</name>
</gene>
<keyword evidence="9" id="KW-1185">Reference proteome</keyword>
<dbReference type="GO" id="GO:0005886">
    <property type="term" value="C:plasma membrane"/>
    <property type="evidence" value="ECO:0007669"/>
    <property type="project" value="UniProtKB-SubCell"/>
</dbReference>
<feature type="transmembrane region" description="Helical" evidence="7">
    <location>
        <begin position="452"/>
        <end position="471"/>
    </location>
</feature>
<feature type="transmembrane region" description="Helical" evidence="7">
    <location>
        <begin position="46"/>
        <end position="69"/>
    </location>
</feature>
<protein>
    <submittedName>
        <fullName evidence="8">Oligosaccharide flippase family protein</fullName>
    </submittedName>
</protein>
<dbReference type="Pfam" id="PF13440">
    <property type="entry name" value="Polysacc_synt_3"/>
    <property type="match status" value="1"/>
</dbReference>
<evidence type="ECO:0000256" key="1">
    <source>
        <dbReference type="ARBA" id="ARBA00004651"/>
    </source>
</evidence>
<dbReference type="Proteomes" id="UP000321595">
    <property type="component" value="Chromosome"/>
</dbReference>
<dbReference type="InterPro" id="IPR050833">
    <property type="entry name" value="Poly_Biosynth_Transport"/>
</dbReference>
<reference evidence="8 9" key="1">
    <citation type="submission" date="2019-08" db="EMBL/GenBank/DDBJ databases">
        <authorList>
            <person name="Liang Q."/>
        </authorList>
    </citation>
    <scope>NUCLEOTIDE SEQUENCE [LARGE SCALE GENOMIC DNA]</scope>
    <source>
        <strain evidence="8 9">V1718</strain>
    </source>
</reference>
<feature type="transmembrane region" description="Helical" evidence="7">
    <location>
        <begin position="357"/>
        <end position="377"/>
    </location>
</feature>
<evidence type="ECO:0000256" key="6">
    <source>
        <dbReference type="ARBA" id="ARBA00023136"/>
    </source>
</evidence>
<feature type="transmembrane region" description="Helical" evidence="7">
    <location>
        <begin position="389"/>
        <end position="405"/>
    </location>
</feature>
<feature type="transmembrane region" description="Helical" evidence="7">
    <location>
        <begin position="148"/>
        <end position="169"/>
    </location>
</feature>
<keyword evidence="4 7" id="KW-0812">Transmembrane</keyword>
<evidence type="ECO:0000256" key="5">
    <source>
        <dbReference type="ARBA" id="ARBA00022989"/>
    </source>
</evidence>
<feature type="transmembrane region" description="Helical" evidence="7">
    <location>
        <begin position="175"/>
        <end position="194"/>
    </location>
</feature>
<evidence type="ECO:0000256" key="3">
    <source>
        <dbReference type="ARBA" id="ARBA00022475"/>
    </source>
</evidence>
<keyword evidence="3" id="KW-1003">Cell membrane</keyword>
<keyword evidence="5 7" id="KW-1133">Transmembrane helix</keyword>
<evidence type="ECO:0000256" key="4">
    <source>
        <dbReference type="ARBA" id="ARBA00022692"/>
    </source>
</evidence>
<organism evidence="8 9">
    <name type="scientific">Microvenator marinus</name>
    <dbReference type="NCBI Taxonomy" id="2600177"/>
    <lineage>
        <taxon>Bacteria</taxon>
        <taxon>Deltaproteobacteria</taxon>
        <taxon>Bradymonadales</taxon>
        <taxon>Microvenatoraceae</taxon>
        <taxon>Microvenator</taxon>
    </lineage>
</organism>
<feature type="transmembrane region" description="Helical" evidence="7">
    <location>
        <begin position="206"/>
        <end position="228"/>
    </location>
</feature>
<evidence type="ECO:0000313" key="8">
    <source>
        <dbReference type="EMBL" id="QED26265.1"/>
    </source>
</evidence>
<sequence length="497" mass="53829">MSESFQGTVIRGALAHLLTSTPAKLLGFALTILAAQTLSPGLYGEFNLAVTIYGISDLLTNPSVFTYFVRTPEAPEKSLNSAFTFSLVRGVILMGIFWLLATPLAAAFDGGPGVVVLLQLLSTTFFIASVRNPWVVSVYHGLEYRKMALIESVGALVGNIAGIVLLLIYENPAALATGVIVNQIVGCILTWVYADRAPKFAFDVKELVTVWNFSRFLLINNIIIFLLLQLDDVFIAKLAGLELLGIYALAFKVANDSVLFLIATLRQVLLPAFVRLVSDREKLARATLRAVGTLSALSWILASATFAIAHELMLIISPDPEWRGSELVLMALMPFVLVRAVNGVYGSVLVAVGEPQVLSRVAGFQLACMIPLMWLGYEVGLGIRGSEMDGVLGVTLAIAILNLLTNNVLMVHCHREHDIPGWKGFGLMWLLAPVCVPAAGLATWLKDPTWNPWFGATVGALIVLLIALPAWELLVRGLKLGELVDSPSKLIQRAISR</sequence>
<dbReference type="KEGG" id="bbae:FRD01_03135"/>
<evidence type="ECO:0000313" key="9">
    <source>
        <dbReference type="Proteomes" id="UP000321595"/>
    </source>
</evidence>
<dbReference type="PANTHER" id="PTHR30250">
    <property type="entry name" value="PST FAMILY PREDICTED COLANIC ACID TRANSPORTER"/>
    <property type="match status" value="1"/>
</dbReference>
<dbReference type="OrthoDB" id="8538786at2"/>
<feature type="transmembrane region" description="Helical" evidence="7">
    <location>
        <begin position="81"/>
        <end position="101"/>
    </location>
</feature>
<feature type="transmembrane region" description="Helical" evidence="7">
    <location>
        <begin position="296"/>
        <end position="315"/>
    </location>
</feature>
<comment type="subcellular location">
    <subcellularLocation>
        <location evidence="1">Cell membrane</location>
        <topology evidence="1">Multi-pass membrane protein</topology>
    </subcellularLocation>
</comment>
<feature type="transmembrane region" description="Helical" evidence="7">
    <location>
        <begin position="425"/>
        <end position="445"/>
    </location>
</feature>
<feature type="transmembrane region" description="Helical" evidence="7">
    <location>
        <begin position="12"/>
        <end position="34"/>
    </location>
</feature>
<evidence type="ECO:0000256" key="2">
    <source>
        <dbReference type="ARBA" id="ARBA00007430"/>
    </source>
</evidence>
<evidence type="ECO:0000256" key="7">
    <source>
        <dbReference type="SAM" id="Phobius"/>
    </source>
</evidence>
<keyword evidence="6 7" id="KW-0472">Membrane</keyword>
<proteinExistence type="inferred from homology"/>
<dbReference type="EMBL" id="CP042467">
    <property type="protein sequence ID" value="QED26265.1"/>
    <property type="molecule type" value="Genomic_DNA"/>
</dbReference>
<comment type="similarity">
    <text evidence="2">Belongs to the polysaccharide synthase family.</text>
</comment>